<dbReference type="PROSITE" id="PS00659">
    <property type="entry name" value="GLYCOSYL_HYDROL_F5"/>
    <property type="match status" value="1"/>
</dbReference>
<keyword evidence="5 6" id="KW-0326">Glycosidase</keyword>
<dbReference type="InterPro" id="IPR017853">
    <property type="entry name" value="GH"/>
</dbReference>
<evidence type="ECO:0000256" key="3">
    <source>
        <dbReference type="ARBA" id="ARBA00012601"/>
    </source>
</evidence>
<dbReference type="AlphaFoldDB" id="A0A9W8V9D2"/>
<dbReference type="PANTHER" id="PTHR34142">
    <property type="entry name" value="ENDO-BETA-1,4-GLUCANASE A"/>
    <property type="match status" value="1"/>
</dbReference>
<dbReference type="InterPro" id="IPR018087">
    <property type="entry name" value="Glyco_hydro_5_CS"/>
</dbReference>
<evidence type="ECO:0000313" key="9">
    <source>
        <dbReference type="EMBL" id="KAJ4244553.1"/>
    </source>
</evidence>
<feature type="domain" description="Glycoside hydrolase family 5" evidence="8">
    <location>
        <begin position="1"/>
        <end position="246"/>
    </location>
</feature>
<sequence>MKHFVKESGLNTFRLPTTWQFLLNEQIGGKLDDYNFGLYDELMQSCLETGAYCMIDLHNFARYDGGIIGQGGPPDEVFADVWSQLAHKYANEDKVMFGLMNEPHDLDIGLWAKSCQAAVTSIRKAGATLQLILLPGTNFTNAETFVTTGSADALAEITNPDGSSDGLILDLHKYLDINNSGSFEECTTDNIEAFQAMADWLRENKRVAIISESGASMSDSCMERFCAQNEFIAKNSDVFIGFVGWGAGSFKYDYIMTLTPFHNGDGFEDNKLMKQCIIGPFINNAPASTIIASKTKTKSCQTQTLTTYTKPTKSTASDDDLSTIESWRSLYTTEESAPTSQPIFKDSSKSAASRDSKPDDKSGASPRVGSFIGGLVFLVGFVILQAF</sequence>
<protein>
    <recommendedName>
        <fullName evidence="3">cellulase</fullName>
        <ecNumber evidence="3">3.2.1.4</ecNumber>
    </recommendedName>
</protein>
<feature type="compositionally biased region" description="Basic and acidic residues" evidence="7">
    <location>
        <begin position="346"/>
        <end position="362"/>
    </location>
</feature>
<feature type="region of interest" description="Disordered" evidence="7">
    <location>
        <begin position="332"/>
        <end position="365"/>
    </location>
</feature>
<dbReference type="InterPro" id="IPR001547">
    <property type="entry name" value="Glyco_hydro_5"/>
</dbReference>
<evidence type="ECO:0000256" key="5">
    <source>
        <dbReference type="ARBA" id="ARBA00023295"/>
    </source>
</evidence>
<feature type="compositionally biased region" description="Polar residues" evidence="7">
    <location>
        <begin position="332"/>
        <end position="342"/>
    </location>
</feature>
<keyword evidence="10" id="KW-1185">Reference proteome</keyword>
<evidence type="ECO:0000256" key="7">
    <source>
        <dbReference type="SAM" id="MobiDB-lite"/>
    </source>
</evidence>
<evidence type="ECO:0000256" key="1">
    <source>
        <dbReference type="ARBA" id="ARBA00000966"/>
    </source>
</evidence>
<dbReference type="PANTHER" id="PTHR34142:SF5">
    <property type="entry name" value="CBM1 DOMAIN-CONTAINING PROTEIN"/>
    <property type="match status" value="1"/>
</dbReference>
<organism evidence="9 10">
    <name type="scientific">Fusarium torreyae</name>
    <dbReference type="NCBI Taxonomy" id="1237075"/>
    <lineage>
        <taxon>Eukaryota</taxon>
        <taxon>Fungi</taxon>
        <taxon>Dikarya</taxon>
        <taxon>Ascomycota</taxon>
        <taxon>Pezizomycotina</taxon>
        <taxon>Sordariomycetes</taxon>
        <taxon>Hypocreomycetidae</taxon>
        <taxon>Hypocreales</taxon>
        <taxon>Nectriaceae</taxon>
        <taxon>Fusarium</taxon>
    </lineage>
</organism>
<dbReference type="Gene3D" id="3.20.20.80">
    <property type="entry name" value="Glycosidases"/>
    <property type="match status" value="1"/>
</dbReference>
<dbReference type="GO" id="GO:0008810">
    <property type="term" value="F:cellulase activity"/>
    <property type="evidence" value="ECO:0007669"/>
    <property type="project" value="UniProtKB-EC"/>
</dbReference>
<dbReference type="Proteomes" id="UP001152049">
    <property type="component" value="Unassembled WGS sequence"/>
</dbReference>
<dbReference type="GO" id="GO:0009251">
    <property type="term" value="P:glucan catabolic process"/>
    <property type="evidence" value="ECO:0007669"/>
    <property type="project" value="TreeGrafter"/>
</dbReference>
<evidence type="ECO:0000313" key="10">
    <source>
        <dbReference type="Proteomes" id="UP001152049"/>
    </source>
</evidence>
<comment type="caution">
    <text evidence="9">The sequence shown here is derived from an EMBL/GenBank/DDBJ whole genome shotgun (WGS) entry which is preliminary data.</text>
</comment>
<proteinExistence type="inferred from homology"/>
<keyword evidence="4 6" id="KW-0378">Hydrolase</keyword>
<comment type="catalytic activity">
    <reaction evidence="1">
        <text>Endohydrolysis of (1-&gt;4)-beta-D-glucosidic linkages in cellulose, lichenin and cereal beta-D-glucans.</text>
        <dbReference type="EC" id="3.2.1.4"/>
    </reaction>
</comment>
<evidence type="ECO:0000256" key="2">
    <source>
        <dbReference type="ARBA" id="ARBA00005641"/>
    </source>
</evidence>
<dbReference type="EC" id="3.2.1.4" evidence="3"/>
<comment type="similarity">
    <text evidence="2 6">Belongs to the glycosyl hydrolase 5 (cellulase A) family.</text>
</comment>
<evidence type="ECO:0000256" key="6">
    <source>
        <dbReference type="RuleBase" id="RU361153"/>
    </source>
</evidence>
<reference evidence="9" key="1">
    <citation type="submission" date="2022-09" db="EMBL/GenBank/DDBJ databases">
        <title>Fusarium specimens isolated from Avocado Roots.</title>
        <authorList>
            <person name="Stajich J."/>
            <person name="Roper C."/>
            <person name="Heimlech-Rivalta G."/>
        </authorList>
    </citation>
    <scope>NUCLEOTIDE SEQUENCE</scope>
    <source>
        <strain evidence="9">CF00136</strain>
    </source>
</reference>
<evidence type="ECO:0000256" key="4">
    <source>
        <dbReference type="ARBA" id="ARBA00022801"/>
    </source>
</evidence>
<dbReference type="OrthoDB" id="5823761at2759"/>
<dbReference type="SUPFAM" id="SSF51445">
    <property type="entry name" value="(Trans)glycosidases"/>
    <property type="match status" value="1"/>
</dbReference>
<accession>A0A9W8V9D2</accession>
<evidence type="ECO:0000259" key="8">
    <source>
        <dbReference type="Pfam" id="PF00150"/>
    </source>
</evidence>
<gene>
    <name evidence="9" type="ORF">NW762_014408</name>
</gene>
<name>A0A9W8V9D2_9HYPO</name>
<dbReference type="EMBL" id="JAOQAZ010000050">
    <property type="protein sequence ID" value="KAJ4244553.1"/>
    <property type="molecule type" value="Genomic_DNA"/>
</dbReference>
<dbReference type="Pfam" id="PF00150">
    <property type="entry name" value="Cellulase"/>
    <property type="match status" value="1"/>
</dbReference>